<dbReference type="EMBL" id="LSRX01001570">
    <property type="protein sequence ID" value="OLP78732.1"/>
    <property type="molecule type" value="Genomic_DNA"/>
</dbReference>
<organism evidence="2 3">
    <name type="scientific">Symbiodinium microadriaticum</name>
    <name type="common">Dinoflagellate</name>
    <name type="synonym">Zooxanthella microadriatica</name>
    <dbReference type="NCBI Taxonomy" id="2951"/>
    <lineage>
        <taxon>Eukaryota</taxon>
        <taxon>Sar</taxon>
        <taxon>Alveolata</taxon>
        <taxon>Dinophyceae</taxon>
        <taxon>Suessiales</taxon>
        <taxon>Symbiodiniaceae</taxon>
        <taxon>Symbiodinium</taxon>
    </lineage>
</organism>
<dbReference type="OrthoDB" id="412787at2759"/>
<gene>
    <name evidence="2" type="ORF">AK812_SmicGene41063</name>
</gene>
<reference evidence="2 3" key="1">
    <citation type="submission" date="2016-02" db="EMBL/GenBank/DDBJ databases">
        <title>Genome analysis of coral dinoflagellate symbionts highlights evolutionary adaptations to a symbiotic lifestyle.</title>
        <authorList>
            <person name="Aranda M."/>
            <person name="Li Y."/>
            <person name="Liew Y.J."/>
            <person name="Baumgarten S."/>
            <person name="Simakov O."/>
            <person name="Wilson M."/>
            <person name="Piel J."/>
            <person name="Ashoor H."/>
            <person name="Bougouffa S."/>
            <person name="Bajic V.B."/>
            <person name="Ryu T."/>
            <person name="Ravasi T."/>
            <person name="Bayer T."/>
            <person name="Micklem G."/>
            <person name="Kim H."/>
            <person name="Bhak J."/>
            <person name="Lajeunesse T.C."/>
            <person name="Voolstra C.R."/>
        </authorList>
    </citation>
    <scope>NUCLEOTIDE SEQUENCE [LARGE SCALE GENOMIC DNA]</scope>
    <source>
        <strain evidence="2 3">CCMP2467</strain>
    </source>
</reference>
<name>A0A1Q9C722_SYMMI</name>
<proteinExistence type="predicted"/>
<comment type="caution">
    <text evidence="2">The sequence shown here is derived from an EMBL/GenBank/DDBJ whole genome shotgun (WGS) entry which is preliminary data.</text>
</comment>
<evidence type="ECO:0000313" key="2">
    <source>
        <dbReference type="EMBL" id="OLP78732.1"/>
    </source>
</evidence>
<feature type="region of interest" description="Disordered" evidence="1">
    <location>
        <begin position="34"/>
        <end position="59"/>
    </location>
</feature>
<protein>
    <submittedName>
        <fullName evidence="2">Uncharacterized protein</fullName>
    </submittedName>
</protein>
<dbReference type="AlphaFoldDB" id="A0A1Q9C722"/>
<evidence type="ECO:0000256" key="1">
    <source>
        <dbReference type="SAM" id="MobiDB-lite"/>
    </source>
</evidence>
<accession>A0A1Q9C722</accession>
<dbReference type="Proteomes" id="UP000186817">
    <property type="component" value="Unassembled WGS sequence"/>
</dbReference>
<evidence type="ECO:0000313" key="3">
    <source>
        <dbReference type="Proteomes" id="UP000186817"/>
    </source>
</evidence>
<keyword evidence="3" id="KW-1185">Reference proteome</keyword>
<sequence>MGVERHWCDVATGPRYRPSSADVGCLLRVQCQPPPPGKTAVSATSKQPVSAPPVDAFRW</sequence>
<feature type="non-terminal residue" evidence="2">
    <location>
        <position position="59"/>
    </location>
</feature>